<dbReference type="GO" id="GO:0005737">
    <property type="term" value="C:cytoplasm"/>
    <property type="evidence" value="ECO:0007669"/>
    <property type="project" value="UniProtKB-SubCell"/>
</dbReference>
<comment type="subunit">
    <text evidence="3">Homodimer.</text>
</comment>
<dbReference type="PANTHER" id="PTHR43917:SF8">
    <property type="entry name" value="GH16740P-RELATED"/>
    <property type="match status" value="1"/>
</dbReference>
<proteinExistence type="evidence at transcript level"/>
<dbReference type="InterPro" id="IPR036282">
    <property type="entry name" value="Glutathione-S-Trfase_C_sf"/>
</dbReference>
<dbReference type="PROSITE" id="PS50404">
    <property type="entry name" value="GST_NTER"/>
    <property type="match status" value="1"/>
</dbReference>
<name>A0A8B0MBQ6_EURAF</name>
<dbReference type="InterPro" id="IPR040075">
    <property type="entry name" value="GST_N_Theta"/>
</dbReference>
<dbReference type="Gene3D" id="1.20.1050.10">
    <property type="match status" value="1"/>
</dbReference>
<evidence type="ECO:0000256" key="5">
    <source>
        <dbReference type="ARBA" id="ARBA00022490"/>
    </source>
</evidence>
<dbReference type="SFLD" id="SFLDS00019">
    <property type="entry name" value="Glutathione_Transferase_(cytos"/>
    <property type="match status" value="1"/>
</dbReference>
<dbReference type="InterPro" id="IPR040079">
    <property type="entry name" value="Glutathione_S-Trfase"/>
</dbReference>
<comment type="catalytic activity">
    <reaction evidence="7">
        <text>RX + glutathione = an S-substituted glutathione + a halide anion + H(+)</text>
        <dbReference type="Rhea" id="RHEA:16437"/>
        <dbReference type="ChEBI" id="CHEBI:15378"/>
        <dbReference type="ChEBI" id="CHEBI:16042"/>
        <dbReference type="ChEBI" id="CHEBI:17792"/>
        <dbReference type="ChEBI" id="CHEBI:57925"/>
        <dbReference type="ChEBI" id="CHEBI:90779"/>
        <dbReference type="EC" id="2.5.1.18"/>
    </reaction>
</comment>
<dbReference type="InterPro" id="IPR040077">
    <property type="entry name" value="GST_C_Theta"/>
</dbReference>
<dbReference type="AlphaFoldDB" id="A0A8B0MBQ6"/>
<dbReference type="GO" id="GO:0006749">
    <property type="term" value="P:glutathione metabolic process"/>
    <property type="evidence" value="ECO:0007669"/>
    <property type="project" value="TreeGrafter"/>
</dbReference>
<keyword evidence="5" id="KW-0963">Cytoplasm</keyword>
<evidence type="ECO:0000313" key="10">
    <source>
        <dbReference type="EMBL" id="QTW43630.1"/>
    </source>
</evidence>
<feature type="domain" description="GST N-terminal" evidence="8">
    <location>
        <begin position="1"/>
        <end position="80"/>
    </location>
</feature>
<evidence type="ECO:0000256" key="3">
    <source>
        <dbReference type="ARBA" id="ARBA00011738"/>
    </source>
</evidence>
<dbReference type="SUPFAM" id="SSF52833">
    <property type="entry name" value="Thioredoxin-like"/>
    <property type="match status" value="1"/>
</dbReference>
<organism evidence="10">
    <name type="scientific">Eurytemora affinis</name>
    <name type="common">Copepod</name>
    <name type="synonym">Temora affinis</name>
    <dbReference type="NCBI Taxonomy" id="88015"/>
    <lineage>
        <taxon>Eukaryota</taxon>
        <taxon>Metazoa</taxon>
        <taxon>Ecdysozoa</taxon>
        <taxon>Arthropoda</taxon>
        <taxon>Crustacea</taxon>
        <taxon>Multicrustacea</taxon>
        <taxon>Hexanauplia</taxon>
        <taxon>Copepoda</taxon>
        <taxon>Calanoida</taxon>
        <taxon>Temoridae</taxon>
        <taxon>Eurytemora</taxon>
    </lineage>
</organism>
<comment type="similarity">
    <text evidence="2">Belongs to the GST superfamily. Theta family.</text>
</comment>
<evidence type="ECO:0000256" key="4">
    <source>
        <dbReference type="ARBA" id="ARBA00012452"/>
    </source>
</evidence>
<dbReference type="CDD" id="cd03050">
    <property type="entry name" value="GST_N_Theta"/>
    <property type="match status" value="1"/>
</dbReference>
<comment type="subcellular location">
    <subcellularLocation>
        <location evidence="1">Cytoplasm</location>
    </subcellularLocation>
</comment>
<dbReference type="SFLD" id="SFLDG01153">
    <property type="entry name" value="Main.4:_Theta-like"/>
    <property type="match status" value="1"/>
</dbReference>
<dbReference type="Gene3D" id="3.40.30.10">
    <property type="entry name" value="Glutaredoxin"/>
    <property type="match status" value="1"/>
</dbReference>
<dbReference type="SFLD" id="SFLDG00358">
    <property type="entry name" value="Main_(cytGST)"/>
    <property type="match status" value="1"/>
</dbReference>
<dbReference type="CDD" id="cd03183">
    <property type="entry name" value="GST_C_Theta"/>
    <property type="match status" value="1"/>
</dbReference>
<sequence>MSVKVYADLMSQPARAIVLFCRAAGVPHEHIPIRIAKGEHTTDEYTKMNPLQKIPVIKDGDFTLTESVAIYLAREKDIADHWYPKDSKAQARVDEYLEWQHLNTRMQCAGYFRARWLIPVLKQKQPNEKLVAQLRKGMEECLDTIEKTWLKEGNQKFMCGDTISVADILAACELEQPSMAGYDVCKNRPILSSYMARVKDTLNPHYDEVHTAVYKMTKKFGGQIPGVTDTKSNL</sequence>
<evidence type="ECO:0000256" key="1">
    <source>
        <dbReference type="ARBA" id="ARBA00004496"/>
    </source>
</evidence>
<dbReference type="FunFam" id="1.20.1050.10:FF:000008">
    <property type="entry name" value="Glutathione S-transferase theta-1"/>
    <property type="match status" value="1"/>
</dbReference>
<accession>A0A8B0MBQ6</accession>
<dbReference type="OrthoDB" id="422574at2759"/>
<dbReference type="InterPro" id="IPR004045">
    <property type="entry name" value="Glutathione_S-Trfase_N"/>
</dbReference>
<reference evidence="10" key="1">
    <citation type="submission" date="2020-10" db="EMBL/GenBank/DDBJ databases">
        <authorList>
            <person name="Kim D.-H."/>
        </authorList>
    </citation>
    <scope>NUCLEOTIDE SEQUENCE</scope>
</reference>
<evidence type="ECO:0000256" key="6">
    <source>
        <dbReference type="ARBA" id="ARBA00022679"/>
    </source>
</evidence>
<evidence type="ECO:0000256" key="7">
    <source>
        <dbReference type="ARBA" id="ARBA00047960"/>
    </source>
</evidence>
<dbReference type="PANTHER" id="PTHR43917">
    <property type="match status" value="1"/>
</dbReference>
<dbReference type="Pfam" id="PF02798">
    <property type="entry name" value="GST_N"/>
    <property type="match status" value="1"/>
</dbReference>
<evidence type="ECO:0000259" key="8">
    <source>
        <dbReference type="PROSITE" id="PS50404"/>
    </source>
</evidence>
<dbReference type="InterPro" id="IPR036249">
    <property type="entry name" value="Thioredoxin-like_sf"/>
</dbReference>
<dbReference type="PROSITE" id="PS50405">
    <property type="entry name" value="GST_CTER"/>
    <property type="match status" value="1"/>
</dbReference>
<dbReference type="InterPro" id="IPR010987">
    <property type="entry name" value="Glutathione-S-Trfase_C-like"/>
</dbReference>
<dbReference type="InterPro" id="IPR051369">
    <property type="entry name" value="GST_Theta"/>
</dbReference>
<dbReference type="GO" id="GO:0004364">
    <property type="term" value="F:glutathione transferase activity"/>
    <property type="evidence" value="ECO:0007669"/>
    <property type="project" value="UniProtKB-EC"/>
</dbReference>
<dbReference type="Pfam" id="PF00043">
    <property type="entry name" value="GST_C"/>
    <property type="match status" value="1"/>
</dbReference>
<evidence type="ECO:0000259" key="9">
    <source>
        <dbReference type="PROSITE" id="PS50405"/>
    </source>
</evidence>
<feature type="domain" description="GST C-terminal" evidence="9">
    <location>
        <begin position="86"/>
        <end position="220"/>
    </location>
</feature>
<dbReference type="EC" id="2.5.1.18" evidence="4"/>
<evidence type="ECO:0000256" key="2">
    <source>
        <dbReference type="ARBA" id="ARBA00009899"/>
    </source>
</evidence>
<dbReference type="InterPro" id="IPR004046">
    <property type="entry name" value="GST_C"/>
</dbReference>
<dbReference type="SUPFAM" id="SSF47616">
    <property type="entry name" value="GST C-terminal domain-like"/>
    <property type="match status" value="1"/>
</dbReference>
<protein>
    <recommendedName>
        <fullName evidence="4">glutathione transferase</fullName>
        <ecNumber evidence="4">2.5.1.18</ecNumber>
    </recommendedName>
</protein>
<dbReference type="EMBL" id="MW149330">
    <property type="protein sequence ID" value="QTW43630.1"/>
    <property type="molecule type" value="mRNA"/>
</dbReference>
<reference evidence="10" key="2">
    <citation type="journal article" name="Mar. Pollut. Bull.">
        <title>The genome of the European estuarine calanoid copepod Eurytemora affinis: Potential use in molecular ecotoxicology.</title>
        <authorList>
            <person name="Choi B.S."/>
            <person name="Kim D.H."/>
            <person name="Kim M.S."/>
            <person name="Park J.C."/>
            <person name="Lee Y.H."/>
            <person name="Kim H.J."/>
            <person name="Jeong C.B."/>
            <person name="Hagiwara A."/>
            <person name="Souissi S."/>
            <person name="Lee J.S."/>
        </authorList>
    </citation>
    <scope>NUCLEOTIDE SEQUENCE</scope>
</reference>
<keyword evidence="6" id="KW-0808">Transferase</keyword>